<dbReference type="AlphaFoldDB" id="A0A853G5R3"/>
<feature type="transmembrane region" description="Helical" evidence="1">
    <location>
        <begin position="188"/>
        <end position="207"/>
    </location>
</feature>
<dbReference type="Pfam" id="PF00892">
    <property type="entry name" value="EamA"/>
    <property type="match status" value="2"/>
</dbReference>
<keyword evidence="1" id="KW-0472">Membrane</keyword>
<evidence type="ECO:0000259" key="2">
    <source>
        <dbReference type="Pfam" id="PF00892"/>
    </source>
</evidence>
<proteinExistence type="predicted"/>
<keyword evidence="4" id="KW-1185">Reference proteome</keyword>
<evidence type="ECO:0000313" key="3">
    <source>
        <dbReference type="EMBL" id="NYT49926.1"/>
    </source>
</evidence>
<feature type="transmembrane region" description="Helical" evidence="1">
    <location>
        <begin position="219"/>
        <end position="240"/>
    </location>
</feature>
<dbReference type="Proteomes" id="UP000559809">
    <property type="component" value="Unassembled WGS sequence"/>
</dbReference>
<feature type="transmembrane region" description="Helical" evidence="1">
    <location>
        <begin position="273"/>
        <end position="291"/>
    </location>
</feature>
<dbReference type="InterPro" id="IPR000620">
    <property type="entry name" value="EamA_dom"/>
</dbReference>
<feature type="transmembrane region" description="Helical" evidence="1">
    <location>
        <begin position="155"/>
        <end position="176"/>
    </location>
</feature>
<dbReference type="EMBL" id="JACCEM010000005">
    <property type="protein sequence ID" value="NYT49926.1"/>
    <property type="molecule type" value="Genomic_DNA"/>
</dbReference>
<dbReference type="PANTHER" id="PTHR22911:SF103">
    <property type="entry name" value="BLR2811 PROTEIN"/>
    <property type="match status" value="1"/>
</dbReference>
<evidence type="ECO:0000256" key="1">
    <source>
        <dbReference type="SAM" id="Phobius"/>
    </source>
</evidence>
<name>A0A853G5R3_9BURK</name>
<feature type="domain" description="EamA" evidence="2">
    <location>
        <begin position="159"/>
        <end position="288"/>
    </location>
</feature>
<feature type="transmembrane region" description="Helical" evidence="1">
    <location>
        <begin position="247"/>
        <end position="267"/>
    </location>
</feature>
<organism evidence="3 4">
    <name type="scientific">Parapusillimonas granuli</name>
    <dbReference type="NCBI Taxonomy" id="380911"/>
    <lineage>
        <taxon>Bacteria</taxon>
        <taxon>Pseudomonadati</taxon>
        <taxon>Pseudomonadota</taxon>
        <taxon>Betaproteobacteria</taxon>
        <taxon>Burkholderiales</taxon>
        <taxon>Alcaligenaceae</taxon>
        <taxon>Parapusillimonas</taxon>
    </lineage>
</organism>
<feature type="transmembrane region" description="Helical" evidence="1">
    <location>
        <begin position="81"/>
        <end position="102"/>
    </location>
</feature>
<keyword evidence="1" id="KW-1133">Transmembrane helix</keyword>
<feature type="transmembrane region" description="Helical" evidence="1">
    <location>
        <begin position="50"/>
        <end position="69"/>
    </location>
</feature>
<protein>
    <submittedName>
        <fullName evidence="3">DMT family transporter</fullName>
    </submittedName>
</protein>
<evidence type="ECO:0000313" key="4">
    <source>
        <dbReference type="Proteomes" id="UP000559809"/>
    </source>
</evidence>
<dbReference type="PANTHER" id="PTHR22911">
    <property type="entry name" value="ACYL-MALONYL CONDENSING ENZYME-RELATED"/>
    <property type="match status" value="1"/>
</dbReference>
<feature type="transmembrane region" description="Helical" evidence="1">
    <location>
        <begin position="132"/>
        <end position="149"/>
    </location>
</feature>
<keyword evidence="1" id="KW-0812">Transmembrane</keyword>
<sequence>MSSVPAPALSPPASQKAGVLLFLCGLMTFAIFDASSKHLLETYPAPFLNIMRYATVALLAVAMLVRHGGPRLRDAPHKGLLIWRGVALGTVGTCFMTALIWMPLAEATAIYFTSPLIVVVLSPWFLQEKVGLAKWLAVFAGFGGMLLVVRPGNDLPALGTALMVASAICFSIFQLLTRKLAGKVPGHIQYSYTAFVCVVITGLPAPFFLPDPWPDLADFLFILSLGVCNGAGHLLLIAAFQRVAASTLAPLNYCQLLMAVGFSTFLFNQPPDALAMTGIALITAAGVFLALPRGNKPPA</sequence>
<comment type="caution">
    <text evidence="3">The sequence shown here is derived from an EMBL/GenBank/DDBJ whole genome shotgun (WGS) entry which is preliminary data.</text>
</comment>
<reference evidence="3 4" key="1">
    <citation type="submission" date="2020-07" db="EMBL/GenBank/DDBJ databases">
        <title>Taxonomic revisions and descriptions of new bacterial species based on genomic comparisons in the high-G+C-content subgroup of the family Alcaligenaceae.</title>
        <authorList>
            <person name="Szabo A."/>
            <person name="Felfoldi T."/>
        </authorList>
    </citation>
    <scope>NUCLEOTIDE SEQUENCE [LARGE SCALE GENOMIC DNA]</scope>
    <source>
        <strain evidence="3 4">LMG 24012</strain>
    </source>
</reference>
<gene>
    <name evidence="3" type="ORF">H0A72_11460</name>
</gene>
<dbReference type="InterPro" id="IPR037185">
    <property type="entry name" value="EmrE-like"/>
</dbReference>
<dbReference type="RefSeq" id="WP_180155345.1">
    <property type="nucleotide sequence ID" value="NZ_JACCEM010000005.1"/>
</dbReference>
<dbReference type="GO" id="GO:0016020">
    <property type="term" value="C:membrane"/>
    <property type="evidence" value="ECO:0007669"/>
    <property type="project" value="InterPro"/>
</dbReference>
<accession>A0A853G5R3</accession>
<feature type="transmembrane region" description="Helical" evidence="1">
    <location>
        <begin position="108"/>
        <end position="125"/>
    </location>
</feature>
<feature type="domain" description="EamA" evidence="2">
    <location>
        <begin position="17"/>
        <end position="149"/>
    </location>
</feature>
<dbReference type="SUPFAM" id="SSF103481">
    <property type="entry name" value="Multidrug resistance efflux transporter EmrE"/>
    <property type="match status" value="2"/>
</dbReference>